<sequence length="1127" mass="128904">MPPKPPPPSKPPWLICKVKDITSLINLKVVLGKVFWVRDKEVYGWVPDFEEENEEETDSEDEINGEEFIEVFVGKDEAKSEDPFNLYDLLNKKKDDHNKNTNEENTLEFSLVLLDQYLFDHRLILLRESHYDYMLVPLRFLHYWFDMEGFDKLVEDSWKEAHVANINALIKMMKNLKYVKEKMRGWNKKNKEGFRNNMRNLKTDLVELDLVIDKGEESMISLGQKNTLAEYMILSDAENRPLMLGKDLLPIFDMVDGNWIESPDLVKSEFLSHFKKRFEKPMETRLHFDMNFPNNLNSDQRDDLECEVTNDEIKKAVWDCGIDKSPGSDGFTFGFYRRYSKIIKSDVVDAMSCFFQQWGSVMVNGSPTNEFQFYKGLKQGDPLSPFLFILVMESLHILFQRVVDACMFKGITLSSLLHLSHMFYVNDAIFVGWWKESNIETIVHVLECFHRASGLRINMSKSKLLGISVDADKVDQAARKISCVTLKTTFTYLGSKVGGLMSRIQSWKYTMEEQRLAKKNKLKARGTLLMALPDKHQLKFNIHKDAKSLMEAIEKRFGEWKTHTLIWRKKANLEKQSLDDLFNNLKIYETEVKGSSTSSQNTQNIAFVFSNNTDSTNDSFSVVPSVFAASSKATVSILQNVDNLSDAVIYSFFVSQSNSPQLDNEDLKQIDPDVLEEIDLKRGHFAKECRSPRDTRNKEATRRLVPTEVSTSNALVSQCDAVGGYNWSFQADEEPTNYTLMEYASSGSSSSLGLDNETSFKNLSKLLESQVNDKNSLGFDSQVFDCEELHSQESDNSVSKDLENDSKIVANMFNVESSTNKNRKDTSKTLRPDALIVKDWMFDFEDETEIESVPKQKEPSFVPTSEHVKTPRESIKNVEHPKQSKNLRTNNQKPRLVSLNAVRPVPTVVPQSTMKSPRPFKHVVNKAHSPIRRPINHRPVTKNSNFNNKVTTVKVNKVNVVKGTKGNAEKALANWIQVSHGLGPQKTLSFLFDVQGNPQQALKDKGVIDSGCSRHMTENISFLLYFEEINEGYVAFGGNPKGGKISGKGKIKTGKLDFDDVYFVNELKFNLFSVSQMCDKKNSVLFTDTECVVLSSNYKLPDENYVLLRVQREHNMYNVDLKNVVPL</sequence>
<evidence type="ECO:0000256" key="2">
    <source>
        <dbReference type="SAM" id="MobiDB-lite"/>
    </source>
</evidence>
<dbReference type="InterPro" id="IPR052343">
    <property type="entry name" value="Retrotransposon-Effector_Assoc"/>
</dbReference>
<feature type="compositionally biased region" description="Basic and acidic residues" evidence="2">
    <location>
        <begin position="866"/>
        <end position="882"/>
    </location>
</feature>
<dbReference type="PANTHER" id="PTHR46890">
    <property type="entry name" value="NON-LTR RETROLELEMENT REVERSE TRANSCRIPTASE-LIKE PROTEIN-RELATED"/>
    <property type="match status" value="1"/>
</dbReference>
<organism evidence="5">
    <name type="scientific">Tanacetum cinerariifolium</name>
    <name type="common">Dalmatian daisy</name>
    <name type="synonym">Chrysanthemum cinerariifolium</name>
    <dbReference type="NCBI Taxonomy" id="118510"/>
    <lineage>
        <taxon>Eukaryota</taxon>
        <taxon>Viridiplantae</taxon>
        <taxon>Streptophyta</taxon>
        <taxon>Embryophyta</taxon>
        <taxon>Tracheophyta</taxon>
        <taxon>Spermatophyta</taxon>
        <taxon>Magnoliopsida</taxon>
        <taxon>eudicotyledons</taxon>
        <taxon>Gunneridae</taxon>
        <taxon>Pentapetalae</taxon>
        <taxon>asterids</taxon>
        <taxon>campanulids</taxon>
        <taxon>Asterales</taxon>
        <taxon>Asteraceae</taxon>
        <taxon>Asteroideae</taxon>
        <taxon>Anthemideae</taxon>
        <taxon>Anthemidinae</taxon>
        <taxon>Tanacetum</taxon>
    </lineage>
</organism>
<keyword evidence="5" id="KW-0695">RNA-directed DNA polymerase</keyword>
<keyword evidence="1" id="KW-0064">Aspartyl protease</keyword>
<keyword evidence="5" id="KW-0548">Nucleotidyltransferase</keyword>
<keyword evidence="1" id="KW-0645">Protease</keyword>
<keyword evidence="1" id="KW-0378">Hydrolase</keyword>
<evidence type="ECO:0000259" key="4">
    <source>
        <dbReference type="Pfam" id="PF22936"/>
    </source>
</evidence>
<dbReference type="InterPro" id="IPR043502">
    <property type="entry name" value="DNA/RNA_pol_sf"/>
</dbReference>
<dbReference type="EMBL" id="BKCJ010149677">
    <property type="protein sequence ID" value="GEY07091.1"/>
    <property type="molecule type" value="Genomic_DNA"/>
</dbReference>
<dbReference type="InterPro" id="IPR000477">
    <property type="entry name" value="RT_dom"/>
</dbReference>
<comment type="caution">
    <text evidence="5">The sequence shown here is derived from an EMBL/GenBank/DDBJ whole genome shotgun (WGS) entry which is preliminary data.</text>
</comment>
<feature type="region of interest" description="Disordered" evidence="2">
    <location>
        <begin position="852"/>
        <end position="891"/>
    </location>
</feature>
<accession>A0A699HJE5</accession>
<evidence type="ECO:0000259" key="3">
    <source>
        <dbReference type="Pfam" id="PF00078"/>
    </source>
</evidence>
<dbReference type="Pfam" id="PF00078">
    <property type="entry name" value="RVT_1"/>
    <property type="match status" value="1"/>
</dbReference>
<dbReference type="AlphaFoldDB" id="A0A699HJE5"/>
<proteinExistence type="predicted"/>
<dbReference type="Pfam" id="PF22936">
    <property type="entry name" value="Pol_BBD"/>
    <property type="match status" value="1"/>
</dbReference>
<reference evidence="5" key="1">
    <citation type="journal article" date="2019" name="Sci. Rep.">
        <title>Draft genome of Tanacetum cinerariifolium, the natural source of mosquito coil.</title>
        <authorList>
            <person name="Yamashiro T."/>
            <person name="Shiraishi A."/>
            <person name="Satake H."/>
            <person name="Nakayama K."/>
        </authorList>
    </citation>
    <scope>NUCLEOTIDE SEQUENCE</scope>
</reference>
<feature type="domain" description="Retrovirus-related Pol polyprotein from transposon TNT 1-94-like beta-barrel" evidence="4">
    <location>
        <begin position="1007"/>
        <end position="1080"/>
    </location>
</feature>
<evidence type="ECO:0000313" key="5">
    <source>
        <dbReference type="EMBL" id="GEY07091.1"/>
    </source>
</evidence>
<dbReference type="GO" id="GO:0003964">
    <property type="term" value="F:RNA-directed DNA polymerase activity"/>
    <property type="evidence" value="ECO:0007669"/>
    <property type="project" value="UniProtKB-KW"/>
</dbReference>
<dbReference type="InterPro" id="IPR054722">
    <property type="entry name" value="PolX-like_BBD"/>
</dbReference>
<feature type="non-terminal residue" evidence="5">
    <location>
        <position position="1127"/>
    </location>
</feature>
<gene>
    <name evidence="5" type="ORF">Tci_379065</name>
</gene>
<keyword evidence="5" id="KW-0808">Transferase</keyword>
<feature type="domain" description="Reverse transcriptase" evidence="3">
    <location>
        <begin position="356"/>
        <end position="495"/>
    </location>
</feature>
<name>A0A699HJE5_TANCI</name>
<dbReference type="SUPFAM" id="SSF56672">
    <property type="entry name" value="DNA/RNA polymerases"/>
    <property type="match status" value="1"/>
</dbReference>
<dbReference type="PANTHER" id="PTHR46890:SF48">
    <property type="entry name" value="RNA-DIRECTED DNA POLYMERASE"/>
    <property type="match status" value="1"/>
</dbReference>
<dbReference type="GO" id="GO:0004190">
    <property type="term" value="F:aspartic-type endopeptidase activity"/>
    <property type="evidence" value="ECO:0007669"/>
    <property type="project" value="UniProtKB-KW"/>
</dbReference>
<evidence type="ECO:0000256" key="1">
    <source>
        <dbReference type="ARBA" id="ARBA00022750"/>
    </source>
</evidence>
<protein>
    <submittedName>
        <fullName evidence="5">RNA-directed DNA polymerase, eukaryota</fullName>
    </submittedName>
</protein>